<evidence type="ECO:0000313" key="3">
    <source>
        <dbReference type="Proteomes" id="UP000324748"/>
    </source>
</evidence>
<feature type="region of interest" description="Disordered" evidence="1">
    <location>
        <begin position="122"/>
        <end position="150"/>
    </location>
</feature>
<reference evidence="2 3" key="1">
    <citation type="submission" date="2019-05" db="EMBL/GenBank/DDBJ databases">
        <title>Emergence of the Ug99 lineage of the wheat stem rust pathogen through somatic hybridization.</title>
        <authorList>
            <person name="Li F."/>
            <person name="Upadhyaya N.M."/>
            <person name="Sperschneider J."/>
            <person name="Matny O."/>
            <person name="Nguyen-Phuc H."/>
            <person name="Mago R."/>
            <person name="Raley C."/>
            <person name="Miller M.E."/>
            <person name="Silverstein K.A.T."/>
            <person name="Henningsen E."/>
            <person name="Hirsch C.D."/>
            <person name="Visser B."/>
            <person name="Pretorius Z.A."/>
            <person name="Steffenson B.J."/>
            <person name="Schwessinger B."/>
            <person name="Dodds P.N."/>
            <person name="Figueroa M."/>
        </authorList>
    </citation>
    <scope>NUCLEOTIDE SEQUENCE [LARGE SCALE GENOMIC DNA]</scope>
    <source>
        <strain evidence="2">21-0</strain>
    </source>
</reference>
<keyword evidence="3" id="KW-1185">Reference proteome</keyword>
<dbReference type="AlphaFoldDB" id="A0A5B0LPN8"/>
<dbReference type="Proteomes" id="UP000324748">
    <property type="component" value="Unassembled WGS sequence"/>
</dbReference>
<protein>
    <submittedName>
        <fullName evidence="2">Uncharacterized protein</fullName>
    </submittedName>
</protein>
<evidence type="ECO:0000256" key="1">
    <source>
        <dbReference type="SAM" id="MobiDB-lite"/>
    </source>
</evidence>
<sequence length="150" mass="15464">MVSIVLQIKWAYLVKPSWSWGGEAPLVGAVDGGEGLNVSEGGQGDGAEFSTVLAVAAHQAAPAAAGAPGETENVGVEKERRLVGTRGFAGLAAESQAAKSTGAWEVAKRVVGGEAPKLEQVAETSWRDRLGKDRVEKSERQSDDGVAAHG</sequence>
<feature type="compositionally biased region" description="Basic and acidic residues" evidence="1">
    <location>
        <begin position="125"/>
        <end position="143"/>
    </location>
</feature>
<comment type="caution">
    <text evidence="2">The sequence shown here is derived from an EMBL/GenBank/DDBJ whole genome shotgun (WGS) entry which is preliminary data.</text>
</comment>
<accession>A0A5B0LPN8</accession>
<dbReference type="EMBL" id="VSWC01000196">
    <property type="protein sequence ID" value="KAA1066345.1"/>
    <property type="molecule type" value="Genomic_DNA"/>
</dbReference>
<proteinExistence type="predicted"/>
<evidence type="ECO:0000313" key="2">
    <source>
        <dbReference type="EMBL" id="KAA1066345.1"/>
    </source>
</evidence>
<gene>
    <name evidence="2" type="ORF">PGT21_028825</name>
</gene>
<organism evidence="2 3">
    <name type="scientific">Puccinia graminis f. sp. tritici</name>
    <dbReference type="NCBI Taxonomy" id="56615"/>
    <lineage>
        <taxon>Eukaryota</taxon>
        <taxon>Fungi</taxon>
        <taxon>Dikarya</taxon>
        <taxon>Basidiomycota</taxon>
        <taxon>Pucciniomycotina</taxon>
        <taxon>Pucciniomycetes</taxon>
        <taxon>Pucciniales</taxon>
        <taxon>Pucciniaceae</taxon>
        <taxon>Puccinia</taxon>
    </lineage>
</organism>
<name>A0A5B0LPN8_PUCGR</name>
<dbReference type="OrthoDB" id="10308971at2759"/>